<protein>
    <submittedName>
        <fullName evidence="2">FHA domain-containing protein</fullName>
    </submittedName>
</protein>
<dbReference type="SUPFAM" id="SSF49879">
    <property type="entry name" value="SMAD/FHA domain"/>
    <property type="match status" value="2"/>
</dbReference>
<name>A0A7C2P4X8_9PLAN</name>
<reference evidence="2" key="1">
    <citation type="journal article" date="2020" name="mSystems">
        <title>Genome- and Community-Level Interaction Insights into Carbon Utilization and Element Cycling Functions of Hydrothermarchaeota in Hydrothermal Sediment.</title>
        <authorList>
            <person name="Zhou Z."/>
            <person name="Liu Y."/>
            <person name="Xu W."/>
            <person name="Pan J."/>
            <person name="Luo Z.H."/>
            <person name="Li M."/>
        </authorList>
    </citation>
    <scope>NUCLEOTIDE SEQUENCE [LARGE SCALE GENOMIC DNA]</scope>
    <source>
        <strain evidence="2">SpSt-339</strain>
    </source>
</reference>
<gene>
    <name evidence="2" type="ORF">ENQ76_05220</name>
</gene>
<accession>A0A7C2P4X8</accession>
<proteinExistence type="predicted"/>
<dbReference type="Gene3D" id="2.60.200.20">
    <property type="match status" value="1"/>
</dbReference>
<feature type="coiled-coil region" evidence="1">
    <location>
        <begin position="263"/>
        <end position="310"/>
    </location>
</feature>
<evidence type="ECO:0000313" key="2">
    <source>
        <dbReference type="EMBL" id="HEN14855.1"/>
    </source>
</evidence>
<comment type="caution">
    <text evidence="2">The sequence shown here is derived from an EMBL/GenBank/DDBJ whole genome shotgun (WGS) entry which is preliminary data.</text>
</comment>
<sequence length="322" mass="35267">MHLTRSDRRRRWLLRWRRLAAPAVNGHPTAFRSPSIRASNVAALWNQFRRDCRVPDGVRLSLDGSDGCRIELPLSDPYVLIGRGSQCTLRLDDPQLAEVQAALIWVDGRLFLVNVETSECRPWEALSEQRWSCGRWTVTVEGLPGPPAKRPAAAAMPPLPAVEWNNAGSVRQTGLTDPLTFIGSSVVCAVRLLQAGLAPLHAALLRCESAVWLINLAAAGATQVNGRACDFARLDPGDVIQCVRMTAQLTVQWPEAAEPAAALGTQRVRIADLEARLAALRQRLASEEAIEAIQRQLDVLEQFAAQCEQLLDAVPVETTVEA</sequence>
<dbReference type="AlphaFoldDB" id="A0A7C2P4X8"/>
<dbReference type="InterPro" id="IPR008984">
    <property type="entry name" value="SMAD_FHA_dom_sf"/>
</dbReference>
<keyword evidence="1" id="KW-0175">Coiled coil</keyword>
<dbReference type="EMBL" id="DSOK01000154">
    <property type="protein sequence ID" value="HEN14855.1"/>
    <property type="molecule type" value="Genomic_DNA"/>
</dbReference>
<evidence type="ECO:0000256" key="1">
    <source>
        <dbReference type="SAM" id="Coils"/>
    </source>
</evidence>
<dbReference type="CDD" id="cd00060">
    <property type="entry name" value="FHA"/>
    <property type="match status" value="2"/>
</dbReference>
<organism evidence="2">
    <name type="scientific">Schlesneria paludicola</name>
    <dbReference type="NCBI Taxonomy" id="360056"/>
    <lineage>
        <taxon>Bacteria</taxon>
        <taxon>Pseudomonadati</taxon>
        <taxon>Planctomycetota</taxon>
        <taxon>Planctomycetia</taxon>
        <taxon>Planctomycetales</taxon>
        <taxon>Planctomycetaceae</taxon>
        <taxon>Schlesneria</taxon>
    </lineage>
</organism>